<dbReference type="AlphaFoldDB" id="A0AAN0IJF2"/>
<sequence length="352" mass="38861">IVQELLQYLEKADYSIREALVLKIAILSEKYASDYSWYVDTILNLIRLAGDYISEEVWYRIIQIVVNKQEVQGYAAKTCFEALQAPACHENMIKVGGYILGEFGNLIAGDTRSSPLIQFQLLHSKFPFCSLTTRSLLLSTYVKFINLYPEIKTHIQGVFEQDGQSRNSDLELQQRAIEYLKLSHKADVDILATIFEVMPVFPEKDSLLLSKLYQTAPWMAKLHESPETQKRETDPEPVAAARPTPPSAGGDASDPIYAQVNKPKQASIFGSPAAATPPTTTPTANEFSLIDVSPAPAPAPVPAPSVTAPVVPTEPAPLSLSPEAEQSFKRFVIKNSGVLYENHALQIGVNRS</sequence>
<evidence type="ECO:0000256" key="1">
    <source>
        <dbReference type="ARBA" id="ARBA00022448"/>
    </source>
</evidence>
<organism evidence="7 8">
    <name type="scientific">Amphimedon queenslandica</name>
    <name type="common">Sponge</name>
    <dbReference type="NCBI Taxonomy" id="400682"/>
    <lineage>
        <taxon>Eukaryota</taxon>
        <taxon>Metazoa</taxon>
        <taxon>Porifera</taxon>
        <taxon>Demospongiae</taxon>
        <taxon>Heteroscleromorpha</taxon>
        <taxon>Haplosclerida</taxon>
        <taxon>Niphatidae</taxon>
        <taxon>Amphimedon</taxon>
    </lineage>
</organism>
<dbReference type="EnsemblMetazoa" id="XM_003391932.2">
    <property type="protein sequence ID" value="XP_003391980.2"/>
    <property type="gene ID" value="LOC100634671"/>
</dbReference>
<dbReference type="InterPro" id="IPR013041">
    <property type="entry name" value="Clathrin_app_Ig-like_sf"/>
</dbReference>
<evidence type="ECO:0000256" key="4">
    <source>
        <dbReference type="ARBA" id="ARBA00029433"/>
    </source>
</evidence>
<dbReference type="GO" id="GO:0030117">
    <property type="term" value="C:membrane coat"/>
    <property type="evidence" value="ECO:0007669"/>
    <property type="project" value="InterPro"/>
</dbReference>
<reference evidence="8" key="1">
    <citation type="journal article" date="2010" name="Nature">
        <title>The Amphimedon queenslandica genome and the evolution of animal complexity.</title>
        <authorList>
            <person name="Srivastava M."/>
            <person name="Simakov O."/>
            <person name="Chapman J."/>
            <person name="Fahey B."/>
            <person name="Gauthier M.E."/>
            <person name="Mitros T."/>
            <person name="Richards G.S."/>
            <person name="Conaco C."/>
            <person name="Dacre M."/>
            <person name="Hellsten U."/>
            <person name="Larroux C."/>
            <person name="Putnam N.H."/>
            <person name="Stanke M."/>
            <person name="Adamska M."/>
            <person name="Darling A."/>
            <person name="Degnan S.M."/>
            <person name="Oakley T.H."/>
            <person name="Plachetzki D.C."/>
            <person name="Zhai Y."/>
            <person name="Adamski M."/>
            <person name="Calcino A."/>
            <person name="Cummins S.F."/>
            <person name="Goodstein D.M."/>
            <person name="Harris C."/>
            <person name="Jackson D.J."/>
            <person name="Leys S.P."/>
            <person name="Shu S."/>
            <person name="Woodcroft B.J."/>
            <person name="Vervoort M."/>
            <person name="Kosik K.S."/>
            <person name="Manning G."/>
            <person name="Degnan B.M."/>
            <person name="Rokhsar D.S."/>
        </authorList>
    </citation>
    <scope>NUCLEOTIDE SEQUENCE [LARGE SCALE GENOMIC DNA]</scope>
</reference>
<feature type="domain" description="Clathrin/coatomer adaptor adaptin-like N-terminal" evidence="6">
    <location>
        <begin position="1"/>
        <end position="186"/>
    </location>
</feature>
<keyword evidence="2" id="KW-0653">Protein transport</keyword>
<feature type="compositionally biased region" description="Basic and acidic residues" evidence="5">
    <location>
        <begin position="223"/>
        <end position="234"/>
    </location>
</feature>
<dbReference type="Gene3D" id="1.25.10.10">
    <property type="entry name" value="Leucine-rich Repeat Variant"/>
    <property type="match status" value="1"/>
</dbReference>
<accession>A0AAN0IJF2</accession>
<dbReference type="Pfam" id="PF01602">
    <property type="entry name" value="Adaptin_N"/>
    <property type="match status" value="1"/>
</dbReference>
<dbReference type="KEGG" id="aqu:100634671"/>
<dbReference type="Gene3D" id="2.60.40.1230">
    <property type="match status" value="1"/>
</dbReference>
<keyword evidence="1" id="KW-0813">Transport</keyword>
<evidence type="ECO:0000313" key="8">
    <source>
        <dbReference type="Proteomes" id="UP000007879"/>
    </source>
</evidence>
<proteinExistence type="predicted"/>
<dbReference type="InterPro" id="IPR050840">
    <property type="entry name" value="Adaptor_Complx_Large_Subunit"/>
</dbReference>
<dbReference type="InterPro" id="IPR002553">
    <property type="entry name" value="Clathrin/coatomer_adapt-like_N"/>
</dbReference>
<dbReference type="GO" id="GO:0012505">
    <property type="term" value="C:endomembrane system"/>
    <property type="evidence" value="ECO:0007669"/>
    <property type="project" value="UniProtKB-SubCell"/>
</dbReference>
<evidence type="ECO:0000256" key="5">
    <source>
        <dbReference type="SAM" id="MobiDB-lite"/>
    </source>
</evidence>
<dbReference type="PANTHER" id="PTHR22780">
    <property type="entry name" value="ADAPTIN, ALPHA/GAMMA/EPSILON"/>
    <property type="match status" value="1"/>
</dbReference>
<keyword evidence="8" id="KW-1185">Reference proteome</keyword>
<dbReference type="GO" id="GO:0006886">
    <property type="term" value="P:intracellular protein transport"/>
    <property type="evidence" value="ECO:0007669"/>
    <property type="project" value="InterPro"/>
</dbReference>
<dbReference type="SUPFAM" id="SSF49348">
    <property type="entry name" value="Clathrin adaptor appendage domain"/>
    <property type="match status" value="1"/>
</dbReference>
<protein>
    <recommendedName>
        <fullName evidence="6">Clathrin/coatomer adaptor adaptin-like N-terminal domain-containing protein</fullName>
    </recommendedName>
</protein>
<comment type="subcellular location">
    <subcellularLocation>
        <location evidence="4">Endomembrane system</location>
        <topology evidence="4">Peripheral membrane protein</topology>
        <orientation evidence="4">Cytoplasmic side</orientation>
    </subcellularLocation>
</comment>
<dbReference type="InterPro" id="IPR011989">
    <property type="entry name" value="ARM-like"/>
</dbReference>
<evidence type="ECO:0000256" key="2">
    <source>
        <dbReference type="ARBA" id="ARBA00022927"/>
    </source>
</evidence>
<dbReference type="Proteomes" id="UP000007879">
    <property type="component" value="Unassembled WGS sequence"/>
</dbReference>
<dbReference type="GeneID" id="100634671"/>
<name>A0AAN0IJF2_AMPQE</name>
<dbReference type="SUPFAM" id="SSF48371">
    <property type="entry name" value="ARM repeat"/>
    <property type="match status" value="1"/>
</dbReference>
<keyword evidence="3" id="KW-0472">Membrane</keyword>
<evidence type="ECO:0000313" key="7">
    <source>
        <dbReference type="EnsemblMetazoa" id="XP_003391980.2"/>
    </source>
</evidence>
<reference evidence="7" key="2">
    <citation type="submission" date="2024-06" db="UniProtKB">
        <authorList>
            <consortium name="EnsemblMetazoa"/>
        </authorList>
    </citation>
    <scope>IDENTIFICATION</scope>
</reference>
<dbReference type="RefSeq" id="XP_003391980.2">
    <property type="nucleotide sequence ID" value="XM_003391932.2"/>
</dbReference>
<dbReference type="InterPro" id="IPR016024">
    <property type="entry name" value="ARM-type_fold"/>
</dbReference>
<feature type="region of interest" description="Disordered" evidence="5">
    <location>
        <begin position="223"/>
        <end position="256"/>
    </location>
</feature>
<evidence type="ECO:0000259" key="6">
    <source>
        <dbReference type="Pfam" id="PF01602"/>
    </source>
</evidence>
<dbReference type="GO" id="GO:0016192">
    <property type="term" value="P:vesicle-mediated transport"/>
    <property type="evidence" value="ECO:0007669"/>
    <property type="project" value="InterPro"/>
</dbReference>
<evidence type="ECO:0000256" key="3">
    <source>
        <dbReference type="ARBA" id="ARBA00023136"/>
    </source>
</evidence>